<feature type="compositionally biased region" description="Basic and acidic residues" evidence="7">
    <location>
        <begin position="181"/>
        <end position="195"/>
    </location>
</feature>
<keyword evidence="5 6" id="KW-0539">Nucleus</keyword>
<dbReference type="Pfam" id="PF24882">
    <property type="entry name" value="WHD_ORC2"/>
    <property type="match status" value="1"/>
</dbReference>
<organism evidence="10 11">
    <name type="scientific">Vombatus ursinus</name>
    <name type="common">Common wombat</name>
    <dbReference type="NCBI Taxonomy" id="29139"/>
    <lineage>
        <taxon>Eukaryota</taxon>
        <taxon>Metazoa</taxon>
        <taxon>Chordata</taxon>
        <taxon>Craniata</taxon>
        <taxon>Vertebrata</taxon>
        <taxon>Euteleostomi</taxon>
        <taxon>Mammalia</taxon>
        <taxon>Metatheria</taxon>
        <taxon>Diprotodontia</taxon>
        <taxon>Vombatidae</taxon>
        <taxon>Vombatus</taxon>
    </lineage>
</organism>
<comment type="similarity">
    <text evidence="2 6">Belongs to the ORC2 family.</text>
</comment>
<dbReference type="GO" id="GO:0005813">
    <property type="term" value="C:centrosome"/>
    <property type="evidence" value="ECO:0007669"/>
    <property type="project" value="Ensembl"/>
</dbReference>
<evidence type="ECO:0000256" key="4">
    <source>
        <dbReference type="ARBA" id="ARBA00022705"/>
    </source>
</evidence>
<feature type="compositionally biased region" description="Acidic residues" evidence="7">
    <location>
        <begin position="216"/>
        <end position="228"/>
    </location>
</feature>
<reference evidence="10" key="2">
    <citation type="submission" date="2025-08" db="UniProtKB">
        <authorList>
            <consortium name="Ensembl"/>
        </authorList>
    </citation>
    <scope>IDENTIFICATION</scope>
</reference>
<name>A0A4X2KQI9_VOMUR</name>
<evidence type="ECO:0000313" key="11">
    <source>
        <dbReference type="Proteomes" id="UP000314987"/>
    </source>
</evidence>
<sequence>MEGFGLAVDCLGPRHPGRLVPQFLLLVKRGQYCLRLIMMNHLKPQEVKMLEVQFVGDDDVLNHILDKEEGAKFRKDRAQLLVNVKKLMKKQESDLNEDDQEDLKDENYVDILGADTQESLKNGRVAGGSSKVYSFQTRKNPEKMAELAYELAKTPGKSTSLISKENAEKMASTSQSSKKQSTSDKDQLKSDEKNEFLSTPYRLRKRLTVSTLPSDTESEYSDSNSEDDNGVKREEEEKISEVLMDQKRIAKHRSVSSSSCKKVSAKKMKKDTTTDLVEEYFEAHSSSKVLTSDRTLQKLKRTKLDQQTLHNLLSKSSPSFSAELKQLNEQHEQLFHKWMLQLHLGFNIVLYGLGSKKELLEKFRASMLQDSVHVVINGFFPGITVKSILNSITEEVLDHMGTFQSVLDQLDWIINKFKDDSSLELFLLIHNLDSQMLRGDKSQQILGQLSSLPKIYLIASIDHINAPLMWDHSKQSLYNWLWYETTTYRPYTEETSYENSLLVQQCGTLALSSLTHVFRSLTPNARGIFRLLIKYQLENEDNPSYIGLSFQDFYQQCREAFLVNSDLTLRAQLIEFRDHKLLRTKKGTDGVEYLLIPIDTGTLTDFLEKEDKEA</sequence>
<gene>
    <name evidence="10" type="primary">ORC2</name>
</gene>
<dbReference type="InterPro" id="IPR056772">
    <property type="entry name" value="RecA-like_ORC2"/>
</dbReference>
<proteinExistence type="inferred from homology"/>
<reference evidence="10" key="3">
    <citation type="submission" date="2025-09" db="UniProtKB">
        <authorList>
            <consortium name="Ensembl"/>
        </authorList>
    </citation>
    <scope>IDENTIFICATION</scope>
</reference>
<dbReference type="Pfam" id="PF04084">
    <property type="entry name" value="RecA-like_ORC2"/>
    <property type="match status" value="1"/>
</dbReference>
<comment type="function">
    <text evidence="6">Component of the origin recognition complex (ORC) that binds origins of replication. DNA-binding is ATP-dependent. ORC is required to assemble the pre-replication complex necessary to initiate DNA replication.</text>
</comment>
<dbReference type="Proteomes" id="UP000314987">
    <property type="component" value="Unassembled WGS sequence"/>
</dbReference>
<dbReference type="GO" id="GO:0005654">
    <property type="term" value="C:nucleoplasm"/>
    <property type="evidence" value="ECO:0007669"/>
    <property type="project" value="Ensembl"/>
</dbReference>
<evidence type="ECO:0000256" key="5">
    <source>
        <dbReference type="ARBA" id="ARBA00023242"/>
    </source>
</evidence>
<evidence type="ECO:0000313" key="10">
    <source>
        <dbReference type="Ensembl" id="ENSVURP00010011402.1"/>
    </source>
</evidence>
<keyword evidence="11" id="KW-1185">Reference proteome</keyword>
<accession>A0A4X2KQI9</accession>
<evidence type="ECO:0000256" key="2">
    <source>
        <dbReference type="ARBA" id="ARBA00007421"/>
    </source>
</evidence>
<dbReference type="STRING" id="29139.ENSVURP00010011402"/>
<evidence type="ECO:0000259" key="8">
    <source>
        <dbReference type="Pfam" id="PF04084"/>
    </source>
</evidence>
<evidence type="ECO:0000256" key="7">
    <source>
        <dbReference type="SAM" id="MobiDB-lite"/>
    </source>
</evidence>
<dbReference type="InterPro" id="IPR007220">
    <property type="entry name" value="ORC2"/>
</dbReference>
<protein>
    <recommendedName>
        <fullName evidence="3 6">Origin recognition complex subunit 2</fullName>
    </recommendedName>
</protein>
<evidence type="ECO:0000256" key="1">
    <source>
        <dbReference type="ARBA" id="ARBA00004123"/>
    </source>
</evidence>
<reference evidence="11" key="1">
    <citation type="submission" date="2018-12" db="EMBL/GenBank/DDBJ databases">
        <authorList>
            <person name="Yazar S."/>
        </authorList>
    </citation>
    <scope>NUCLEOTIDE SEQUENCE [LARGE SCALE GENOMIC DNA]</scope>
</reference>
<dbReference type="AlphaFoldDB" id="A0A4X2KQI9"/>
<comment type="subunit">
    <text evidence="6">Component of the origin recognition complex (ORC).</text>
</comment>
<feature type="domain" description="Origin recognition complex subunit 2 RecA-like" evidence="8">
    <location>
        <begin position="324"/>
        <end position="484"/>
    </location>
</feature>
<dbReference type="PANTHER" id="PTHR14052">
    <property type="entry name" value="ORIGIN RECOGNITION COMPLEX SUBUNIT 2"/>
    <property type="match status" value="1"/>
</dbReference>
<comment type="subcellular location">
    <subcellularLocation>
        <location evidence="1 6">Nucleus</location>
    </subcellularLocation>
</comment>
<dbReference type="GeneTree" id="ENSGT00390000015228"/>
<dbReference type="GO" id="GO:0000781">
    <property type="term" value="C:chromosome, telomeric region"/>
    <property type="evidence" value="ECO:0007669"/>
    <property type="project" value="Ensembl"/>
</dbReference>
<dbReference type="Ensembl" id="ENSVURT00010012951.1">
    <property type="protein sequence ID" value="ENSVURP00010011402.1"/>
    <property type="gene ID" value="ENSVURG00010008787.1"/>
</dbReference>
<dbReference type="PANTHER" id="PTHR14052:SF0">
    <property type="entry name" value="ORIGIN RECOGNITION COMPLEX SUBUNIT 2"/>
    <property type="match status" value="1"/>
</dbReference>
<keyword evidence="4 6" id="KW-0235">DNA replication</keyword>
<evidence type="ECO:0000256" key="3">
    <source>
        <dbReference type="ARBA" id="ARBA00019080"/>
    </source>
</evidence>
<dbReference type="GO" id="GO:0006270">
    <property type="term" value="P:DNA replication initiation"/>
    <property type="evidence" value="ECO:0007669"/>
    <property type="project" value="Ensembl"/>
</dbReference>
<feature type="domain" description="Origin recognition complex subunit 2 winged-helix" evidence="9">
    <location>
        <begin position="541"/>
        <end position="600"/>
    </location>
</feature>
<dbReference type="GO" id="GO:0000792">
    <property type="term" value="C:heterochromatin"/>
    <property type="evidence" value="ECO:0007669"/>
    <property type="project" value="Ensembl"/>
</dbReference>
<evidence type="ECO:0000256" key="6">
    <source>
        <dbReference type="RuleBase" id="RU368084"/>
    </source>
</evidence>
<dbReference type="InterPro" id="IPR056773">
    <property type="entry name" value="WHD_ORC2"/>
</dbReference>
<dbReference type="GO" id="GO:0005664">
    <property type="term" value="C:nuclear origin of replication recognition complex"/>
    <property type="evidence" value="ECO:0007669"/>
    <property type="project" value="UniProtKB-UniRule"/>
</dbReference>
<dbReference type="GO" id="GO:0000939">
    <property type="term" value="C:inner kinetochore"/>
    <property type="evidence" value="ECO:0007669"/>
    <property type="project" value="Ensembl"/>
</dbReference>
<evidence type="ECO:0000259" key="9">
    <source>
        <dbReference type="Pfam" id="PF24882"/>
    </source>
</evidence>
<dbReference type="GO" id="GO:0003688">
    <property type="term" value="F:DNA replication origin binding"/>
    <property type="evidence" value="ECO:0007669"/>
    <property type="project" value="UniProtKB-UniRule"/>
</dbReference>
<feature type="region of interest" description="Disordered" evidence="7">
    <location>
        <begin position="152"/>
        <end position="237"/>
    </location>
</feature>
<dbReference type="OMA" id="AHERYFF"/>